<gene>
    <name evidence="10" type="primary">PLEST001588</name>
    <name evidence="10" type="ORF">PLESTB_000822900</name>
</gene>
<dbReference type="PIRSF" id="PIRSF031032">
    <property type="entry name" value="TMP_97_prd"/>
    <property type="match status" value="1"/>
</dbReference>
<reference evidence="10 11" key="1">
    <citation type="journal article" date="2023" name="Commun. Biol.">
        <title>Reorganization of the ancestral sex-determining regions during the evolution of trioecy in Pleodorina starrii.</title>
        <authorList>
            <person name="Takahashi K."/>
            <person name="Suzuki S."/>
            <person name="Kawai-Toyooka H."/>
            <person name="Yamamoto K."/>
            <person name="Hamaji T."/>
            <person name="Ootsuki R."/>
            <person name="Yamaguchi H."/>
            <person name="Kawachi M."/>
            <person name="Higashiyama T."/>
            <person name="Nozaki H."/>
        </authorList>
    </citation>
    <scope>NUCLEOTIDE SEQUENCE [LARGE SCALE GENOMIC DNA]</scope>
    <source>
        <strain evidence="10 11">NIES-4479</strain>
    </source>
</reference>
<dbReference type="PROSITE" id="PS51751">
    <property type="entry name" value="EXPERA"/>
    <property type="match status" value="1"/>
</dbReference>
<evidence type="ECO:0000256" key="5">
    <source>
        <dbReference type="ARBA" id="ARBA00022989"/>
    </source>
</evidence>
<feature type="domain" description="EXPERA" evidence="9">
    <location>
        <begin position="8"/>
        <end position="143"/>
    </location>
</feature>
<accession>A0A9W6BKY6</accession>
<comment type="caution">
    <text evidence="10">The sequence shown here is derived from an EMBL/GenBank/DDBJ whole genome shotgun (WGS) entry which is preliminary data.</text>
</comment>
<evidence type="ECO:0000256" key="1">
    <source>
        <dbReference type="ARBA" id="ARBA00004477"/>
    </source>
</evidence>
<feature type="signal peptide" evidence="8">
    <location>
        <begin position="1"/>
        <end position="19"/>
    </location>
</feature>
<keyword evidence="4" id="KW-0256">Endoplasmic reticulum</keyword>
<evidence type="ECO:0000256" key="3">
    <source>
        <dbReference type="ARBA" id="ARBA00022692"/>
    </source>
</evidence>
<keyword evidence="5 7" id="KW-1133">Transmembrane helix</keyword>
<organism evidence="10 11">
    <name type="scientific">Pleodorina starrii</name>
    <dbReference type="NCBI Taxonomy" id="330485"/>
    <lineage>
        <taxon>Eukaryota</taxon>
        <taxon>Viridiplantae</taxon>
        <taxon>Chlorophyta</taxon>
        <taxon>core chlorophytes</taxon>
        <taxon>Chlorophyceae</taxon>
        <taxon>CS clade</taxon>
        <taxon>Chlamydomonadales</taxon>
        <taxon>Volvocaceae</taxon>
        <taxon>Pleodorina</taxon>
    </lineage>
</organism>
<name>A0A9W6BKY6_9CHLO</name>
<evidence type="ECO:0000256" key="7">
    <source>
        <dbReference type="PIRNR" id="PIRNR031032"/>
    </source>
</evidence>
<evidence type="ECO:0000256" key="8">
    <source>
        <dbReference type="SAM" id="SignalP"/>
    </source>
</evidence>
<sequence length="168" mass="18784">MGALTSVLDALFLAYLISHIPITILVDSQIVVPAQYYPGWAKDLLQWHIKTNEDHLISTNPLWYSSMVFCECVLQLPFFFIAAYAFIKRRNWIRIPGIIYGAHVVTTMVPILTEILFSPAAGPKRVSLALIYLPYLIVPLLLVVRMAVVAQPFGASSGRKKGGKRKAQ</sequence>
<feature type="transmembrane region" description="Helical" evidence="7">
    <location>
        <begin position="98"/>
        <end position="117"/>
    </location>
</feature>
<dbReference type="InterPro" id="IPR016964">
    <property type="entry name" value="Sigma2_recept"/>
</dbReference>
<keyword evidence="3 7" id="KW-0812">Transmembrane</keyword>
<evidence type="ECO:0000313" key="11">
    <source>
        <dbReference type="Proteomes" id="UP001165080"/>
    </source>
</evidence>
<dbReference type="Pfam" id="PF05241">
    <property type="entry name" value="EBP"/>
    <property type="match status" value="1"/>
</dbReference>
<dbReference type="GO" id="GO:0005789">
    <property type="term" value="C:endoplasmic reticulum membrane"/>
    <property type="evidence" value="ECO:0007669"/>
    <property type="project" value="UniProtKB-SubCell"/>
</dbReference>
<comment type="similarity">
    <text evidence="2">Belongs to the TMEM97/sigma-2 receptor family.</text>
</comment>
<comment type="subcellular location">
    <subcellularLocation>
        <location evidence="1">Endoplasmic reticulum membrane</location>
        <topology evidence="1">Multi-pass membrane protein</topology>
    </subcellularLocation>
</comment>
<dbReference type="InterPro" id="IPR033118">
    <property type="entry name" value="EXPERA"/>
</dbReference>
<evidence type="ECO:0000256" key="2">
    <source>
        <dbReference type="ARBA" id="ARBA00009096"/>
    </source>
</evidence>
<dbReference type="EMBL" id="BRXU01000009">
    <property type="protein sequence ID" value="GLC54092.1"/>
    <property type="molecule type" value="Genomic_DNA"/>
</dbReference>
<dbReference type="Proteomes" id="UP001165080">
    <property type="component" value="Unassembled WGS sequence"/>
</dbReference>
<evidence type="ECO:0000256" key="6">
    <source>
        <dbReference type="ARBA" id="ARBA00023136"/>
    </source>
</evidence>
<dbReference type="InterPro" id="IPR051987">
    <property type="entry name" value="Sigma-2_receptor-like"/>
</dbReference>
<feature type="transmembrane region" description="Helical" evidence="7">
    <location>
        <begin position="62"/>
        <end position="86"/>
    </location>
</feature>
<feature type="transmembrane region" description="Helical" evidence="7">
    <location>
        <begin position="12"/>
        <end position="32"/>
    </location>
</feature>
<keyword evidence="6 7" id="KW-0472">Membrane</keyword>
<evidence type="ECO:0000313" key="10">
    <source>
        <dbReference type="EMBL" id="GLC54092.1"/>
    </source>
</evidence>
<dbReference type="AlphaFoldDB" id="A0A9W6BKY6"/>
<keyword evidence="11" id="KW-1185">Reference proteome</keyword>
<dbReference type="OrthoDB" id="433124at2759"/>
<feature type="chain" id="PRO_5040989583" description="EXPERA domain-containing protein" evidence="8">
    <location>
        <begin position="20"/>
        <end position="168"/>
    </location>
</feature>
<dbReference type="PANTHER" id="PTHR31204:SF1">
    <property type="entry name" value="SIGMA INTRACELLULAR RECEPTOR 2"/>
    <property type="match status" value="1"/>
</dbReference>
<proteinExistence type="inferred from homology"/>
<protein>
    <recommendedName>
        <fullName evidence="9">EXPERA domain-containing protein</fullName>
    </recommendedName>
</protein>
<dbReference type="PANTHER" id="PTHR31204">
    <property type="entry name" value="SIGMA INTRACELLULAR RECEPTOR 2"/>
    <property type="match status" value="1"/>
</dbReference>
<evidence type="ECO:0000256" key="4">
    <source>
        <dbReference type="ARBA" id="ARBA00022824"/>
    </source>
</evidence>
<evidence type="ECO:0000259" key="9">
    <source>
        <dbReference type="PROSITE" id="PS51751"/>
    </source>
</evidence>
<keyword evidence="8" id="KW-0732">Signal</keyword>
<feature type="transmembrane region" description="Helical" evidence="7">
    <location>
        <begin position="129"/>
        <end position="150"/>
    </location>
</feature>